<evidence type="ECO:0000256" key="1">
    <source>
        <dbReference type="ARBA" id="ARBA00023002"/>
    </source>
</evidence>
<dbReference type="EMBL" id="OOIL02001236">
    <property type="protein sequence ID" value="VFQ73636.1"/>
    <property type="molecule type" value="Genomic_DNA"/>
</dbReference>
<dbReference type="AlphaFoldDB" id="A0A484LBN2"/>
<evidence type="ECO:0000256" key="2">
    <source>
        <dbReference type="ARBA" id="ARBA00023027"/>
    </source>
</evidence>
<reference evidence="3 4" key="1">
    <citation type="submission" date="2018-04" db="EMBL/GenBank/DDBJ databases">
        <authorList>
            <person name="Vogel A."/>
        </authorList>
    </citation>
    <scope>NUCLEOTIDE SEQUENCE [LARGE SCALE GENOMIC DNA]</scope>
</reference>
<keyword evidence="1" id="KW-0560">Oxidoreductase</keyword>
<dbReference type="PANTHER" id="PTHR13871">
    <property type="entry name" value="THIOREDOXIN"/>
    <property type="match status" value="1"/>
</dbReference>
<keyword evidence="4" id="KW-1185">Reference proteome</keyword>
<keyword evidence="2" id="KW-0520">NAD</keyword>
<evidence type="ECO:0000313" key="4">
    <source>
        <dbReference type="Proteomes" id="UP000595140"/>
    </source>
</evidence>
<organism evidence="3 4">
    <name type="scientific">Cuscuta campestris</name>
    <dbReference type="NCBI Taxonomy" id="132261"/>
    <lineage>
        <taxon>Eukaryota</taxon>
        <taxon>Viridiplantae</taxon>
        <taxon>Streptophyta</taxon>
        <taxon>Embryophyta</taxon>
        <taxon>Tracheophyta</taxon>
        <taxon>Spermatophyta</taxon>
        <taxon>Magnoliopsida</taxon>
        <taxon>eudicotyledons</taxon>
        <taxon>Gunneridae</taxon>
        <taxon>Pentapetalae</taxon>
        <taxon>asterids</taxon>
        <taxon>lamiids</taxon>
        <taxon>Solanales</taxon>
        <taxon>Convolvulaceae</taxon>
        <taxon>Cuscuteae</taxon>
        <taxon>Cuscuta</taxon>
        <taxon>Cuscuta subgen. Grammica</taxon>
        <taxon>Cuscuta sect. Cleistogrammica</taxon>
    </lineage>
</organism>
<gene>
    <name evidence="3" type="ORF">CCAM_LOCUS15412</name>
</gene>
<name>A0A484LBN2_9ASTE</name>
<dbReference type="PANTHER" id="PTHR13871:SF96">
    <property type="entry name" value="THIOREDOXIN DOMAIN-CONTAINING PROTEIN"/>
    <property type="match status" value="1"/>
</dbReference>
<dbReference type="Proteomes" id="UP000595140">
    <property type="component" value="Unassembled WGS sequence"/>
</dbReference>
<evidence type="ECO:0000313" key="3">
    <source>
        <dbReference type="EMBL" id="VFQ73636.1"/>
    </source>
</evidence>
<sequence>MEEESASRLAAIDGRELILIDPVQLDLAADFSLKRRRPSTLDRAYSDRTLRLLATKASFPNVSKCVQQNIKFAVLDTFFKDTSELPDPRAIGKEYKIGSYFDTERPVYSESLLRVPNVEVGTQLNVLDLLGDTLLGFNLNVPNFQPTKFRCYAGLCDPNMGALWGFKPGKHSHNPQRIQPPRSRTACKENVNIESTLILKGKYVMICCVYVPSIWCSTNGPNVYHTALASHELARRDDFVLVVVPMMREGFTHSRSAYLHFLSGFSCYAVPFHDSRRREYICSALGFGGKIKVLILDPSLEVRYHGLPCMFQQFGGAEHDCFPFTPERLNVGVNCHFVMQDLSLNVLLGLSDTDVLCNITKDARTTISELKQKFVGIYVCSDFRSLEEVQEVHKECRRRKYELEIVVVCCPFDMLLPPKLHEDLIIGALASLELLGWWFYPFNNTLSLRLSQMRDLARYEEGLFIVDPIERYVDPYGLQIITDFGMDYYPFTRRNLVKKELQRKMGLRLSSLLLPWEYLCCKRDSSSSIVEVSLAEVLKNKIVVLYLHNKETKFLADKLAAWHKKNIKRKHSNVVEVVVVSIGDGSRDTSDEDLMDKGWFVCRADPSKSAKLRDEYFHPLCAPHETLVAFGEDGRIQSMDPNHILESQFPPFHGNLPEQIGRQFDCAGSFYMRRYDYSIL</sequence>
<accession>A0A484LBN2</accession>
<proteinExistence type="predicted"/>
<protein>
    <submittedName>
        <fullName evidence="3">Uncharacterized protein</fullName>
    </submittedName>
</protein>
<dbReference type="InterPro" id="IPR052259">
    <property type="entry name" value="Nucleoredoxin-like"/>
</dbReference>
<dbReference type="GO" id="GO:0016491">
    <property type="term" value="F:oxidoreductase activity"/>
    <property type="evidence" value="ECO:0007669"/>
    <property type="project" value="UniProtKB-KW"/>
</dbReference>